<comment type="caution">
    <text evidence="1">The sequence shown here is derived from an EMBL/GenBank/DDBJ whole genome shotgun (WGS) entry which is preliminary data.</text>
</comment>
<proteinExistence type="predicted"/>
<protein>
    <submittedName>
        <fullName evidence="1">Uncharacterized protein</fullName>
    </submittedName>
</protein>
<evidence type="ECO:0000313" key="1">
    <source>
        <dbReference type="EMBL" id="GAD18276.1"/>
    </source>
</evidence>
<dbReference type="Proteomes" id="UP000018143">
    <property type="component" value="Unassembled WGS sequence"/>
</dbReference>
<accession>T1CZA0</accession>
<dbReference type="STRING" id="1325130.HFN_1874"/>
<organism evidence="1 2">
    <name type="scientific">Helicobacter fennelliae MRY12-0050</name>
    <dbReference type="NCBI Taxonomy" id="1325130"/>
    <lineage>
        <taxon>Bacteria</taxon>
        <taxon>Pseudomonadati</taxon>
        <taxon>Campylobacterota</taxon>
        <taxon>Epsilonproteobacteria</taxon>
        <taxon>Campylobacterales</taxon>
        <taxon>Helicobacteraceae</taxon>
        <taxon>Helicobacter</taxon>
    </lineage>
</organism>
<keyword evidence="2" id="KW-1185">Reference proteome</keyword>
<name>T1CZA0_9HELI</name>
<reference evidence="1 2" key="1">
    <citation type="journal article" date="2013" name="Genome Announc.">
        <title>Draft Genome Sequence of Helicobacter fennelliae Strain MRY12-0050, Isolated from a Bacteremia Patient.</title>
        <authorList>
            <person name="Rimbara E."/>
            <person name="Matsui M."/>
            <person name="Mori S."/>
            <person name="Suzuki S."/>
            <person name="Suzuki M."/>
            <person name="Kim H."/>
            <person name="Sekizuka T."/>
            <person name="Kuroda M."/>
            <person name="Shibayama K."/>
        </authorList>
    </citation>
    <scope>NUCLEOTIDE SEQUENCE [LARGE SCALE GENOMIC DNA]</scope>
    <source>
        <strain evidence="1 2">MRY12-0050</strain>
    </source>
</reference>
<evidence type="ECO:0000313" key="2">
    <source>
        <dbReference type="Proteomes" id="UP000018143"/>
    </source>
</evidence>
<gene>
    <name evidence="1" type="ORF">HFN_1874</name>
</gene>
<dbReference type="EMBL" id="BASD01000004">
    <property type="protein sequence ID" value="GAD18276.1"/>
    <property type="molecule type" value="Genomic_DNA"/>
</dbReference>
<dbReference type="AlphaFoldDB" id="T1CZA0"/>
<sequence>MRRITDKSTQKDKYRKLGFLINLIRNIDYEVKGYFLSYFIQSKPPNIAKACKSSSRSA</sequence>